<dbReference type="AlphaFoldDB" id="A0A9P9IP62"/>
<dbReference type="SUPFAM" id="SSF51735">
    <property type="entry name" value="NAD(P)-binding Rossmann-fold domains"/>
    <property type="match status" value="1"/>
</dbReference>
<dbReference type="PRINTS" id="PR00081">
    <property type="entry name" value="GDHRDH"/>
</dbReference>
<gene>
    <name evidence="5" type="ORF">B0J13DRAFT_563428</name>
</gene>
<accession>A0A9P9IP62</accession>
<dbReference type="PANTHER" id="PTHR44229">
    <property type="entry name" value="15-HYDROXYPROSTAGLANDIN DEHYDROGENASE [NAD(+)]"/>
    <property type="match status" value="1"/>
</dbReference>
<keyword evidence="6" id="KW-1185">Reference proteome</keyword>
<dbReference type="PROSITE" id="PS00061">
    <property type="entry name" value="ADH_SHORT"/>
    <property type="match status" value="1"/>
</dbReference>
<evidence type="ECO:0000256" key="4">
    <source>
        <dbReference type="SAM" id="MobiDB-lite"/>
    </source>
</evidence>
<dbReference type="Gene3D" id="3.40.50.720">
    <property type="entry name" value="NAD(P)-binding Rossmann-like Domain"/>
    <property type="match status" value="1"/>
</dbReference>
<feature type="region of interest" description="Disordered" evidence="4">
    <location>
        <begin position="279"/>
        <end position="305"/>
    </location>
</feature>
<dbReference type="InterPro" id="IPR036291">
    <property type="entry name" value="NAD(P)-bd_dom_sf"/>
</dbReference>
<dbReference type="InterPro" id="IPR002347">
    <property type="entry name" value="SDR_fam"/>
</dbReference>
<dbReference type="Proteomes" id="UP000717696">
    <property type="component" value="Unassembled WGS sequence"/>
</dbReference>
<organism evidence="5 6">
    <name type="scientific">Dactylonectria estremocensis</name>
    <dbReference type="NCBI Taxonomy" id="1079267"/>
    <lineage>
        <taxon>Eukaryota</taxon>
        <taxon>Fungi</taxon>
        <taxon>Dikarya</taxon>
        <taxon>Ascomycota</taxon>
        <taxon>Pezizomycotina</taxon>
        <taxon>Sordariomycetes</taxon>
        <taxon>Hypocreomycetidae</taxon>
        <taxon>Hypocreales</taxon>
        <taxon>Nectriaceae</taxon>
        <taxon>Dactylonectria</taxon>
    </lineage>
</organism>
<dbReference type="FunFam" id="3.40.50.720:FF:000643">
    <property type="entry name" value="Short chain dehydrogenase/reductase family oxidoreductase, putative"/>
    <property type="match status" value="1"/>
</dbReference>
<proteinExistence type="inferred from homology"/>
<reference evidence="5" key="1">
    <citation type="journal article" date="2021" name="Nat. Commun.">
        <title>Genetic determinants of endophytism in the Arabidopsis root mycobiome.</title>
        <authorList>
            <person name="Mesny F."/>
            <person name="Miyauchi S."/>
            <person name="Thiergart T."/>
            <person name="Pickel B."/>
            <person name="Atanasova L."/>
            <person name="Karlsson M."/>
            <person name="Huettel B."/>
            <person name="Barry K.W."/>
            <person name="Haridas S."/>
            <person name="Chen C."/>
            <person name="Bauer D."/>
            <person name="Andreopoulos W."/>
            <person name="Pangilinan J."/>
            <person name="LaButti K."/>
            <person name="Riley R."/>
            <person name="Lipzen A."/>
            <person name="Clum A."/>
            <person name="Drula E."/>
            <person name="Henrissat B."/>
            <person name="Kohler A."/>
            <person name="Grigoriev I.V."/>
            <person name="Martin F.M."/>
            <person name="Hacquard S."/>
        </authorList>
    </citation>
    <scope>NUCLEOTIDE SEQUENCE</scope>
    <source>
        <strain evidence="5">MPI-CAGE-AT-0021</strain>
    </source>
</reference>
<dbReference type="OrthoDB" id="37659at2759"/>
<sequence>MASSSVVPFSVSGKTAIITGAGSGINLAFAELLLSRGCNVVFADLSLRPEAQEVVSKHKDKTPRAFFVETDVTSWPALAGMFETALSEFGDFDIVCPGAGVYEPHWSSFWHPPGSGESKDEIDAGHYKLLDINLTHPIRATQMALSQWLHPKASPNSTHPAPAKASVENPKRVVHIASVAGYLPVFRAPMYGASKFAVTGFVRCLAPLDSSAGIRVNAVAPGLVRTPLWTENPEKLINVDQARVSWVTPQEVAEAMLSCVESEQYAGGTILEVGSHHTRQVPVTNDPGPDLRPEGGIVTGNGEKGDQMVWDWLGTEDIWGGKQK</sequence>
<dbReference type="PANTHER" id="PTHR44229:SF4">
    <property type="entry name" value="15-HYDROXYPROSTAGLANDIN DEHYDROGENASE [NAD(+)]"/>
    <property type="match status" value="1"/>
</dbReference>
<evidence type="ECO:0000256" key="1">
    <source>
        <dbReference type="ARBA" id="ARBA00006484"/>
    </source>
</evidence>
<dbReference type="Pfam" id="PF00106">
    <property type="entry name" value="adh_short"/>
    <property type="match status" value="1"/>
</dbReference>
<keyword evidence="2" id="KW-0521">NADP</keyword>
<dbReference type="GO" id="GO:0005737">
    <property type="term" value="C:cytoplasm"/>
    <property type="evidence" value="ECO:0007669"/>
    <property type="project" value="TreeGrafter"/>
</dbReference>
<evidence type="ECO:0000256" key="3">
    <source>
        <dbReference type="ARBA" id="ARBA00023002"/>
    </source>
</evidence>
<dbReference type="EMBL" id="JAGMUU010000020">
    <property type="protein sequence ID" value="KAH7129858.1"/>
    <property type="molecule type" value="Genomic_DNA"/>
</dbReference>
<comment type="caution">
    <text evidence="5">The sequence shown here is derived from an EMBL/GenBank/DDBJ whole genome shotgun (WGS) entry which is preliminary data.</text>
</comment>
<name>A0A9P9IP62_9HYPO</name>
<evidence type="ECO:0000313" key="5">
    <source>
        <dbReference type="EMBL" id="KAH7129858.1"/>
    </source>
</evidence>
<dbReference type="InterPro" id="IPR020904">
    <property type="entry name" value="Sc_DH/Rdtase_CS"/>
</dbReference>
<dbReference type="GO" id="GO:0016616">
    <property type="term" value="F:oxidoreductase activity, acting on the CH-OH group of donors, NAD or NADP as acceptor"/>
    <property type="evidence" value="ECO:0007669"/>
    <property type="project" value="TreeGrafter"/>
</dbReference>
<evidence type="ECO:0000313" key="6">
    <source>
        <dbReference type="Proteomes" id="UP000717696"/>
    </source>
</evidence>
<evidence type="ECO:0000256" key="2">
    <source>
        <dbReference type="ARBA" id="ARBA00022857"/>
    </source>
</evidence>
<comment type="similarity">
    <text evidence="1">Belongs to the short-chain dehydrogenases/reductases (SDR) family.</text>
</comment>
<protein>
    <submittedName>
        <fullName evidence="5">Uncharacterized protein</fullName>
    </submittedName>
</protein>
<keyword evidence="3" id="KW-0560">Oxidoreductase</keyword>